<comment type="similarity">
    <text evidence="1 3">Belongs to the sulfotransferase 1 family.</text>
</comment>
<comment type="caution">
    <text evidence="5">The sequence shown here is derived from an EMBL/GenBank/DDBJ whole genome shotgun (WGS) entry which is preliminary data.</text>
</comment>
<protein>
    <recommendedName>
        <fullName evidence="3">Sulfotransferase</fullName>
        <ecNumber evidence="3">2.8.2.-</ecNumber>
    </recommendedName>
</protein>
<dbReference type="EMBL" id="AWUE01015093">
    <property type="protein sequence ID" value="OMO99621.1"/>
    <property type="molecule type" value="Genomic_DNA"/>
</dbReference>
<evidence type="ECO:0000313" key="6">
    <source>
        <dbReference type="Proteomes" id="UP000187203"/>
    </source>
</evidence>
<dbReference type="PANTHER" id="PTHR11783">
    <property type="entry name" value="SULFOTRANSFERASE SULT"/>
    <property type="match status" value="1"/>
</dbReference>
<reference evidence="6" key="1">
    <citation type="submission" date="2013-09" db="EMBL/GenBank/DDBJ databases">
        <title>Corchorus olitorius genome sequencing.</title>
        <authorList>
            <person name="Alam M."/>
            <person name="Haque M.S."/>
            <person name="Islam M.S."/>
            <person name="Emdad E.M."/>
            <person name="Islam M.M."/>
            <person name="Ahmed B."/>
            <person name="Halim A."/>
            <person name="Hossen Q.M.M."/>
            <person name="Hossain M.Z."/>
            <person name="Ahmed R."/>
            <person name="Khan M.M."/>
            <person name="Islam R."/>
            <person name="Rashid M.M."/>
            <person name="Khan S.A."/>
            <person name="Rahman M.S."/>
            <person name="Alam M."/>
            <person name="Yahiya A.S."/>
            <person name="Khan M.S."/>
            <person name="Azam M.S."/>
            <person name="Haque T."/>
            <person name="Lashkar M.Z.H."/>
            <person name="Akhand A.I."/>
            <person name="Morshed G."/>
            <person name="Roy S."/>
            <person name="Uddin K.S."/>
            <person name="Rabeya T."/>
            <person name="Hossain A.S."/>
            <person name="Chowdhury A."/>
            <person name="Snigdha A.R."/>
            <person name="Mortoza M.S."/>
            <person name="Matin S.A."/>
            <person name="Hoque S.M.E."/>
            <person name="Islam M.K."/>
            <person name="Roy D.K."/>
            <person name="Haider R."/>
            <person name="Moosa M.M."/>
            <person name="Elias S.M."/>
            <person name="Hasan A.M."/>
            <person name="Jahan S."/>
            <person name="Shafiuddin M."/>
            <person name="Mahmood N."/>
            <person name="Shommy N.S."/>
        </authorList>
    </citation>
    <scope>NUCLEOTIDE SEQUENCE [LARGE SCALE GENOMIC DNA]</scope>
    <source>
        <strain evidence="6">cv. O-4</strain>
    </source>
</reference>
<evidence type="ECO:0000256" key="1">
    <source>
        <dbReference type="ARBA" id="ARBA00005771"/>
    </source>
</evidence>
<evidence type="ECO:0000259" key="4">
    <source>
        <dbReference type="Pfam" id="PF00685"/>
    </source>
</evidence>
<dbReference type="OrthoDB" id="205623at2759"/>
<dbReference type="InterPro" id="IPR000863">
    <property type="entry name" value="Sulfotransferase_dom"/>
</dbReference>
<dbReference type="EC" id="2.8.2.-" evidence="3"/>
<dbReference type="Pfam" id="PF00685">
    <property type="entry name" value="Sulfotransfer_1"/>
    <property type="match status" value="1"/>
</dbReference>
<sequence length="339" mass="38626">MESSSSSSSSSTLISSKITSESLQKYIDEISGLPKGNGWSPSSDLYLYKGFWFYPHFLPGAMYARDHFQAQPNDIFLCSPMKTGSTWLKSLSFLIATRSSKFDDSTGPLRTMVPHDCIPFLEFGEYYSTPTGPKTPLFASHLPYTCLPKSIIDSGCKIVYLCRDPKDTYVSLWHYFRNALASMKPGQEDMFVSIEEGFEYFCNGVSSQGPYWDHVLGYWKASLERPQKILFLKYEDMKMETEACVKKLAEFFGCPFSIEEERDGIVQEIIKFCSFESLSNLKVNKTGKQMRGDQSMENSLYFRKGKVGDWRNYLSAEMGERLDNIMEEKLSGSGLTFKN</sequence>
<gene>
    <name evidence="5" type="ORF">COLO4_13191</name>
</gene>
<organism evidence="5 6">
    <name type="scientific">Corchorus olitorius</name>
    <dbReference type="NCBI Taxonomy" id="93759"/>
    <lineage>
        <taxon>Eukaryota</taxon>
        <taxon>Viridiplantae</taxon>
        <taxon>Streptophyta</taxon>
        <taxon>Embryophyta</taxon>
        <taxon>Tracheophyta</taxon>
        <taxon>Spermatophyta</taxon>
        <taxon>Magnoliopsida</taxon>
        <taxon>eudicotyledons</taxon>
        <taxon>Gunneridae</taxon>
        <taxon>Pentapetalae</taxon>
        <taxon>rosids</taxon>
        <taxon>malvids</taxon>
        <taxon>Malvales</taxon>
        <taxon>Malvaceae</taxon>
        <taxon>Grewioideae</taxon>
        <taxon>Apeibeae</taxon>
        <taxon>Corchorus</taxon>
    </lineage>
</organism>
<dbReference type="SUPFAM" id="SSF52540">
    <property type="entry name" value="P-loop containing nucleoside triphosphate hydrolases"/>
    <property type="match status" value="1"/>
</dbReference>
<dbReference type="Gene3D" id="3.40.50.300">
    <property type="entry name" value="P-loop containing nucleotide triphosphate hydrolases"/>
    <property type="match status" value="1"/>
</dbReference>
<dbReference type="InterPro" id="IPR027417">
    <property type="entry name" value="P-loop_NTPase"/>
</dbReference>
<keyword evidence="6" id="KW-1185">Reference proteome</keyword>
<evidence type="ECO:0000256" key="3">
    <source>
        <dbReference type="RuleBase" id="RU361155"/>
    </source>
</evidence>
<feature type="domain" description="Sulfotransferase" evidence="4">
    <location>
        <begin position="72"/>
        <end position="334"/>
    </location>
</feature>
<proteinExistence type="inferred from homology"/>
<accession>A0A1R3JXU6</accession>
<dbReference type="Proteomes" id="UP000187203">
    <property type="component" value="Unassembled WGS sequence"/>
</dbReference>
<evidence type="ECO:0000313" key="5">
    <source>
        <dbReference type="EMBL" id="OMO99621.1"/>
    </source>
</evidence>
<keyword evidence="2 3" id="KW-0808">Transferase</keyword>
<name>A0A1R3JXU6_9ROSI</name>
<dbReference type="GO" id="GO:0008146">
    <property type="term" value="F:sulfotransferase activity"/>
    <property type="evidence" value="ECO:0007669"/>
    <property type="project" value="InterPro"/>
</dbReference>
<dbReference type="AlphaFoldDB" id="A0A1R3JXU6"/>
<evidence type="ECO:0000256" key="2">
    <source>
        <dbReference type="ARBA" id="ARBA00022679"/>
    </source>
</evidence>